<proteinExistence type="inferred from homology"/>
<feature type="domain" description="S1 motif" evidence="16">
    <location>
        <begin position="38"/>
        <end position="120"/>
    </location>
</feature>
<dbReference type="Proteomes" id="UP000611629">
    <property type="component" value="Unassembled WGS sequence"/>
</dbReference>
<evidence type="ECO:0000313" key="18">
    <source>
        <dbReference type="Proteomes" id="UP000611629"/>
    </source>
</evidence>
<dbReference type="SMART" id="SM00316">
    <property type="entry name" value="S1"/>
    <property type="match status" value="1"/>
</dbReference>
<dbReference type="GO" id="GO:0016787">
    <property type="term" value="F:hydrolase activity"/>
    <property type="evidence" value="ECO:0007669"/>
    <property type="project" value="UniProtKB-KW"/>
</dbReference>
<evidence type="ECO:0000256" key="15">
    <source>
        <dbReference type="ARBA" id="ARBA00022884"/>
    </source>
</evidence>
<dbReference type="GO" id="GO:0005737">
    <property type="term" value="C:cytoplasm"/>
    <property type="evidence" value="ECO:0007669"/>
    <property type="project" value="UniProtKB-SubCell"/>
</dbReference>
<dbReference type="SUPFAM" id="SSF50249">
    <property type="entry name" value="Nucleic acid-binding proteins"/>
    <property type="match status" value="1"/>
</dbReference>
<dbReference type="GO" id="GO:0019843">
    <property type="term" value="F:rRNA binding"/>
    <property type="evidence" value="ECO:0007669"/>
    <property type="project" value="UniProtKB-KW"/>
</dbReference>
<dbReference type="Gene3D" id="3.40.1260.20">
    <property type="entry name" value="Ribonuclease E, catalytic domain"/>
    <property type="match status" value="1"/>
</dbReference>
<keyword evidence="5" id="KW-0963">Cytoplasm</keyword>
<keyword evidence="13" id="KW-0378">Hydrolase</keyword>
<keyword evidence="8" id="KW-0819">tRNA processing</keyword>
<accession>A0A974BJ70</accession>
<evidence type="ECO:0000256" key="14">
    <source>
        <dbReference type="ARBA" id="ARBA00022842"/>
    </source>
</evidence>
<dbReference type="InterPro" id="IPR012340">
    <property type="entry name" value="NA-bd_OB-fold"/>
</dbReference>
<dbReference type="InterPro" id="IPR004659">
    <property type="entry name" value="RNase_E/G"/>
</dbReference>
<gene>
    <name evidence="17" type="ORF">HZF24_08480</name>
</gene>
<dbReference type="PROSITE" id="PS50126">
    <property type="entry name" value="S1"/>
    <property type="match status" value="1"/>
</dbReference>
<evidence type="ECO:0000256" key="10">
    <source>
        <dbReference type="ARBA" id="ARBA00022723"/>
    </source>
</evidence>
<dbReference type="PANTHER" id="PTHR30001:SF0">
    <property type="entry name" value="RIBONUCLEASE G"/>
    <property type="match status" value="1"/>
</dbReference>
<comment type="cofactor">
    <cofactor evidence="1">
        <name>Mg(2+)</name>
        <dbReference type="ChEBI" id="CHEBI:18420"/>
    </cofactor>
</comment>
<evidence type="ECO:0000256" key="2">
    <source>
        <dbReference type="ARBA" id="ARBA00004496"/>
    </source>
</evidence>
<keyword evidence="7" id="KW-0820">tRNA-binding</keyword>
<dbReference type="NCBIfam" id="TIGR00757">
    <property type="entry name" value="RNaseEG"/>
    <property type="match status" value="1"/>
</dbReference>
<evidence type="ECO:0000256" key="12">
    <source>
        <dbReference type="ARBA" id="ARBA00022759"/>
    </source>
</evidence>
<evidence type="ECO:0000256" key="6">
    <source>
        <dbReference type="ARBA" id="ARBA00022552"/>
    </source>
</evidence>
<dbReference type="RefSeq" id="WP_179237890.1">
    <property type="nucleotide sequence ID" value="NZ_JACBNQ010000008.1"/>
</dbReference>
<evidence type="ECO:0000259" key="16">
    <source>
        <dbReference type="PROSITE" id="PS50126"/>
    </source>
</evidence>
<reference evidence="17" key="1">
    <citation type="submission" date="2020-07" db="EMBL/GenBank/DDBJ databases">
        <title>Genomic analysis of a strain of Sedimentibacter Hydroxybenzoicus DSM7310.</title>
        <authorList>
            <person name="Ma S."/>
        </authorList>
    </citation>
    <scope>NUCLEOTIDE SEQUENCE</scope>
    <source>
        <strain evidence="17">DSM 7310</strain>
    </source>
</reference>
<dbReference type="GO" id="GO:0004540">
    <property type="term" value="F:RNA nuclease activity"/>
    <property type="evidence" value="ECO:0007669"/>
    <property type="project" value="InterPro"/>
</dbReference>
<organism evidence="17 18">
    <name type="scientific">Sedimentibacter hydroxybenzoicus DSM 7310</name>
    <dbReference type="NCBI Taxonomy" id="1123245"/>
    <lineage>
        <taxon>Bacteria</taxon>
        <taxon>Bacillati</taxon>
        <taxon>Bacillota</taxon>
        <taxon>Tissierellia</taxon>
        <taxon>Sedimentibacter</taxon>
    </lineage>
</organism>
<evidence type="ECO:0000256" key="1">
    <source>
        <dbReference type="ARBA" id="ARBA00001946"/>
    </source>
</evidence>
<protein>
    <recommendedName>
        <fullName evidence="4">Ribonuclease G</fullName>
    </recommendedName>
</protein>
<dbReference type="GO" id="GO:0004519">
    <property type="term" value="F:endonuclease activity"/>
    <property type="evidence" value="ECO:0007669"/>
    <property type="project" value="UniProtKB-KW"/>
</dbReference>
<comment type="caution">
    <text evidence="17">The sequence shown here is derived from an EMBL/GenBank/DDBJ whole genome shotgun (WGS) entry which is preliminary data.</text>
</comment>
<dbReference type="CDD" id="cd04453">
    <property type="entry name" value="S1_RNase_E"/>
    <property type="match status" value="1"/>
</dbReference>
<comment type="similarity">
    <text evidence="3">Belongs to the RNase E/G family. RNase G subfamily.</text>
</comment>
<dbReference type="AlphaFoldDB" id="A0A974BJ70"/>
<evidence type="ECO:0000256" key="11">
    <source>
        <dbReference type="ARBA" id="ARBA00022730"/>
    </source>
</evidence>
<evidence type="ECO:0000256" key="5">
    <source>
        <dbReference type="ARBA" id="ARBA00022490"/>
    </source>
</evidence>
<dbReference type="GO" id="GO:0046872">
    <property type="term" value="F:metal ion binding"/>
    <property type="evidence" value="ECO:0007669"/>
    <property type="project" value="UniProtKB-KW"/>
</dbReference>
<dbReference type="EMBL" id="JACBNQ010000008">
    <property type="protein sequence ID" value="NYB74179.1"/>
    <property type="molecule type" value="Genomic_DNA"/>
</dbReference>
<name>A0A974BJ70_SEDHY</name>
<dbReference type="PANTHER" id="PTHR30001">
    <property type="entry name" value="RIBONUCLEASE"/>
    <property type="match status" value="1"/>
</dbReference>
<dbReference type="InterPro" id="IPR019307">
    <property type="entry name" value="RNA-bd_AU-1/RNase_E/G"/>
</dbReference>
<keyword evidence="11" id="KW-0699">rRNA-binding</keyword>
<evidence type="ECO:0000256" key="9">
    <source>
        <dbReference type="ARBA" id="ARBA00022722"/>
    </source>
</evidence>
<evidence type="ECO:0000256" key="8">
    <source>
        <dbReference type="ARBA" id="ARBA00022694"/>
    </source>
</evidence>
<keyword evidence="10" id="KW-0479">Metal-binding</keyword>
<evidence type="ECO:0000313" key="17">
    <source>
        <dbReference type="EMBL" id="NYB74179.1"/>
    </source>
</evidence>
<dbReference type="InterPro" id="IPR048583">
    <property type="entry name" value="RNase_E_G_thioredoxin-like"/>
</dbReference>
<dbReference type="GO" id="GO:0006364">
    <property type="term" value="P:rRNA processing"/>
    <property type="evidence" value="ECO:0007669"/>
    <property type="project" value="UniProtKB-KW"/>
</dbReference>
<dbReference type="GO" id="GO:0008033">
    <property type="term" value="P:tRNA processing"/>
    <property type="evidence" value="ECO:0007669"/>
    <property type="project" value="UniProtKB-KW"/>
</dbReference>
<evidence type="ECO:0000256" key="7">
    <source>
        <dbReference type="ARBA" id="ARBA00022555"/>
    </source>
</evidence>
<dbReference type="Pfam" id="PF20833">
    <property type="entry name" value="RNase_E_G_Thio"/>
    <property type="match status" value="1"/>
</dbReference>
<keyword evidence="18" id="KW-1185">Reference proteome</keyword>
<evidence type="ECO:0000256" key="13">
    <source>
        <dbReference type="ARBA" id="ARBA00022801"/>
    </source>
</evidence>
<dbReference type="Gene3D" id="2.40.50.140">
    <property type="entry name" value="Nucleic acid-binding proteins"/>
    <property type="match status" value="1"/>
</dbReference>
<comment type="subcellular location">
    <subcellularLocation>
        <location evidence="2">Cytoplasm</location>
    </subcellularLocation>
</comment>
<evidence type="ECO:0000256" key="4">
    <source>
        <dbReference type="ARBA" id="ARBA00017719"/>
    </source>
</evidence>
<dbReference type="GO" id="GO:0000049">
    <property type="term" value="F:tRNA binding"/>
    <property type="evidence" value="ECO:0007669"/>
    <property type="project" value="UniProtKB-KW"/>
</dbReference>
<keyword evidence="15" id="KW-0694">RNA-binding</keyword>
<sequence length="498" mass="57287">MKQVLINSSIFFDQAAVLEDGKLIDYIHEEKNNKSVIGNIYKGRVMNILPGMNAAFIDVGLEKNAYLFLDDLLSDKFLKEKNIKKRNVDNINKVLKKGDELLLQIVREPMGEKNISVTTDISLTGKYIAFIPNSIEINLSKKIKDIDERRRLEDIGREIMSEGNGMIIRTFSKDCPKENIQQEYNMLSSVLKKIEQEYNYSYAPKLLYENNSLIEKLFYDYIDASVKEIYVENKETKEKISELLTGYSELNDIEIVESDNSFDKYNVEKQISMLFERKVDLDNGGSIIIDVTEALTVIDVNSGSFVGSESIEDTALAINLYALDEIKRQINLRNISGIIIIDFIDVKNKDNINLIVNKAKMIFKNDKNKTNVIGMTKLNLMELTRKKDKENFFNLITEECEHCNGSGRTSSKVHIFLRLEALIKRIKNNTTSEAIVLKTGSIIYYKILNECMDIINKLEQKHNMKIYFVKDKNILAGEIIVDRTGKLNYISMYVKQQK</sequence>
<dbReference type="Pfam" id="PF10150">
    <property type="entry name" value="RNase_E_G"/>
    <property type="match status" value="1"/>
</dbReference>
<keyword evidence="6" id="KW-0698">rRNA processing</keyword>
<evidence type="ECO:0000256" key="3">
    <source>
        <dbReference type="ARBA" id="ARBA00005663"/>
    </source>
</evidence>
<dbReference type="InterPro" id="IPR003029">
    <property type="entry name" value="S1_domain"/>
</dbReference>
<keyword evidence="14" id="KW-0460">Magnesium</keyword>
<keyword evidence="9" id="KW-0540">Nuclease</keyword>
<keyword evidence="12" id="KW-0255">Endonuclease</keyword>